<gene>
    <name evidence="4" type="ORF">C1875_14055</name>
</gene>
<proteinExistence type="predicted"/>
<reference evidence="4 5" key="1">
    <citation type="journal article" date="2018" name="Elife">
        <title>Discovery and characterization of a prevalent human gut bacterial enzyme sufficient for the inactivation of a family of plant toxins.</title>
        <authorList>
            <person name="Koppel N."/>
            <person name="Bisanz J.E."/>
            <person name="Pandelia M.E."/>
            <person name="Turnbaugh P.J."/>
            <person name="Balskus E.P."/>
        </authorList>
    </citation>
    <scope>NUCLEOTIDE SEQUENCE [LARGE SCALE GENOMIC DNA]</scope>
    <source>
        <strain evidence="4 5">W1 BHI 6</strain>
    </source>
</reference>
<name>A0A369M5F5_EGGLN</name>
<feature type="signal peptide" evidence="3">
    <location>
        <begin position="1"/>
        <end position="36"/>
    </location>
</feature>
<dbReference type="EMBL" id="PPTU01000036">
    <property type="protein sequence ID" value="RDB66109.1"/>
    <property type="molecule type" value="Genomic_DNA"/>
</dbReference>
<keyword evidence="2" id="KW-0812">Transmembrane</keyword>
<feature type="region of interest" description="Disordered" evidence="1">
    <location>
        <begin position="1042"/>
        <end position="1081"/>
    </location>
</feature>
<keyword evidence="2" id="KW-1133">Transmembrane helix</keyword>
<evidence type="ECO:0000313" key="5">
    <source>
        <dbReference type="Proteomes" id="UP000253970"/>
    </source>
</evidence>
<comment type="caution">
    <text evidence="4">The sequence shown here is derived from an EMBL/GenBank/DDBJ whole genome shotgun (WGS) entry which is preliminary data.</text>
</comment>
<keyword evidence="2" id="KW-0472">Membrane</keyword>
<feature type="compositionally biased region" description="Low complexity" evidence="1">
    <location>
        <begin position="1046"/>
        <end position="1057"/>
    </location>
</feature>
<evidence type="ECO:0000256" key="2">
    <source>
        <dbReference type="SAM" id="Phobius"/>
    </source>
</evidence>
<evidence type="ECO:0000256" key="1">
    <source>
        <dbReference type="SAM" id="MobiDB-lite"/>
    </source>
</evidence>
<evidence type="ECO:0000313" key="4">
    <source>
        <dbReference type="EMBL" id="RDB66109.1"/>
    </source>
</evidence>
<dbReference type="SUPFAM" id="SSF55486">
    <property type="entry name" value="Metalloproteases ('zincins'), catalytic domain"/>
    <property type="match status" value="2"/>
</dbReference>
<feature type="chain" id="PRO_5016722566" evidence="3">
    <location>
        <begin position="37"/>
        <end position="1114"/>
    </location>
</feature>
<organism evidence="4 5">
    <name type="scientific">Eggerthella lenta</name>
    <name type="common">Eubacterium lentum</name>
    <dbReference type="NCBI Taxonomy" id="84112"/>
    <lineage>
        <taxon>Bacteria</taxon>
        <taxon>Bacillati</taxon>
        <taxon>Actinomycetota</taxon>
        <taxon>Coriobacteriia</taxon>
        <taxon>Eggerthellales</taxon>
        <taxon>Eggerthellaceae</taxon>
        <taxon>Eggerthella</taxon>
    </lineage>
</organism>
<dbReference type="RefSeq" id="WP_114534624.1">
    <property type="nucleotide sequence ID" value="NZ_JADNER010000022.1"/>
</dbReference>
<evidence type="ECO:0000256" key="3">
    <source>
        <dbReference type="SAM" id="SignalP"/>
    </source>
</evidence>
<protein>
    <submittedName>
        <fullName evidence="4">Peptidase M6</fullName>
    </submittedName>
</protein>
<feature type="transmembrane region" description="Helical" evidence="2">
    <location>
        <begin position="1086"/>
        <end position="1105"/>
    </location>
</feature>
<dbReference type="AlphaFoldDB" id="A0A369M5F5"/>
<keyword evidence="3" id="KW-0732">Signal</keyword>
<dbReference type="Proteomes" id="UP000253970">
    <property type="component" value="Unassembled WGS sequence"/>
</dbReference>
<dbReference type="PANTHER" id="PTHR41775:SF1">
    <property type="entry name" value="PEPTIDASE M6-LIKE DOMAIN-CONTAINING PROTEIN"/>
    <property type="match status" value="1"/>
</dbReference>
<feature type="region of interest" description="Disordered" evidence="1">
    <location>
        <begin position="1007"/>
        <end position="1030"/>
    </location>
</feature>
<sequence>MQRFARSKAARWAAFWLTALLAAAFAGALAPASAHAQDAAHSPCIATVEQRAAYAADGTLDEREAFQESLGNDEPSPGLVQQAIAREQAQNGIAPNAVPGDDGGMAAIGNAHVVALRVSFPDRPFAEGDTLEALQALIGPRAVGEAALPSAGGFPYENLHDYYLRASYGALTVTGEAFDYAAQHERDFYTANIGQLYKEALDHLEASGIDLARFDANGDGRIDAVYLHFAGGDTGWGSVWWSNEQVLDVPDAVYADGTVRLWNAVALSNPCDQPWAAQTIIHETGHVLGLPDYYQYASQQGGSTDRTGILTFDIMMQNQGDHNGFSKWMLGWLPDSKITRIFANETGIDVKRDGKVVQHVDATADGSSSVEAALEAFASNDIDETGGIVVVANQDASMFSSYYLLQYDRFAGNQSVRYEQDGQPAELPSGFRLFRVQADLGSGGPYFVHSNTYGTVHNQLIELVDPDMNEPHAESTDLVPAAIGSREYGCMLYAGDEVSPRGYPSTNFFENANVGFTGLTIAVTESRADGGTLNISYSNAGKPEPPDDFTLTPLFDSVSNTGTLSFEASTKPALATPLPAATQLIVDGQPHALLNIETDGTTVSLPYFLDAGDIGPSSTCEIVFPAGMFVLAQTGGTTAYSPEVRLELKASPLLTPVDCAGGYLGTEYTEDSTVLSNVFACPDGSKRFFQIADGQLKLHAIDPADVARVSSRTVEGVPVPAVLDYRPSFRVVPLSNETAFVLMPAAGGESAGYWIDLQRGTVIASYPFDQAASLSLAGSGSTVLAASFYPGGGRTIAALTPLEDGTVEARYGWTQAETVVPVDADAFAFGFMDDAGALTEEARILPADAIVAALRDGATLLEHAADNGELCTPERAAATLPLRASRMLLAVERAKEGFYALLSSDYLDPAKLTNLLIEFDSTGAERARSPIEVDGSDVYMQLRVARHGTVALSRRIDMTKPPISRSDVLFCDVNLQPLSVLTTASTGLGTWLDDGRWLDVGMSVAAANGPKGSPVATESGGATEGGEVDESKRARYVVTTQLDKTPANPGDDPADPGIQPQPLPQPADDQPDSPSKLAPTGDRANALALAALATAALATALLALMRQNEAKEWG</sequence>
<dbReference type="PANTHER" id="PTHR41775">
    <property type="entry name" value="SECRETED PROTEIN-RELATED"/>
    <property type="match status" value="1"/>
</dbReference>
<accession>A0A369M5F5</accession>